<evidence type="ECO:0000256" key="1">
    <source>
        <dbReference type="SAM" id="MobiDB-lite"/>
    </source>
</evidence>
<dbReference type="AlphaFoldDB" id="A0A8T0FZW4"/>
<reference evidence="2" key="1">
    <citation type="journal article" date="2020" name="bioRxiv">
        <title>Chromosome-level reference genome of the European wasp spider Argiope bruennichi: a resource for studies on range expansion and evolutionary adaptation.</title>
        <authorList>
            <person name="Sheffer M.M."/>
            <person name="Hoppe A."/>
            <person name="Krehenwinkel H."/>
            <person name="Uhl G."/>
            <person name="Kuss A.W."/>
            <person name="Jensen L."/>
            <person name="Jensen C."/>
            <person name="Gillespie R.G."/>
            <person name="Hoff K.J."/>
            <person name="Prost S."/>
        </authorList>
    </citation>
    <scope>NUCLEOTIDE SEQUENCE</scope>
</reference>
<reference evidence="2" key="2">
    <citation type="submission" date="2020-06" db="EMBL/GenBank/DDBJ databases">
        <authorList>
            <person name="Sheffer M."/>
        </authorList>
    </citation>
    <scope>NUCLEOTIDE SEQUENCE</scope>
</reference>
<evidence type="ECO:0000313" key="3">
    <source>
        <dbReference type="Proteomes" id="UP000807504"/>
    </source>
</evidence>
<gene>
    <name evidence="2" type="ORF">HNY73_000930</name>
</gene>
<keyword evidence="3" id="KW-1185">Reference proteome</keyword>
<proteinExistence type="predicted"/>
<accession>A0A8T0FZW4</accession>
<sequence length="77" mass="8915">MLQFFIVPVTKTKSADSAPCSREDGDEKQKKNRKTLAQDMKMRLSFLRRRIRTVPSNLLLSDHLPKKLTNGQNPFKN</sequence>
<feature type="region of interest" description="Disordered" evidence="1">
    <location>
        <begin position="12"/>
        <end position="34"/>
    </location>
</feature>
<dbReference type="Proteomes" id="UP000807504">
    <property type="component" value="Unassembled WGS sequence"/>
</dbReference>
<organism evidence="2 3">
    <name type="scientific">Argiope bruennichi</name>
    <name type="common">Wasp spider</name>
    <name type="synonym">Aranea bruennichi</name>
    <dbReference type="NCBI Taxonomy" id="94029"/>
    <lineage>
        <taxon>Eukaryota</taxon>
        <taxon>Metazoa</taxon>
        <taxon>Ecdysozoa</taxon>
        <taxon>Arthropoda</taxon>
        <taxon>Chelicerata</taxon>
        <taxon>Arachnida</taxon>
        <taxon>Araneae</taxon>
        <taxon>Araneomorphae</taxon>
        <taxon>Entelegynae</taxon>
        <taxon>Araneoidea</taxon>
        <taxon>Araneidae</taxon>
        <taxon>Argiope</taxon>
    </lineage>
</organism>
<dbReference type="EMBL" id="JABXBU010000001">
    <property type="protein sequence ID" value="KAF8796571.1"/>
    <property type="molecule type" value="Genomic_DNA"/>
</dbReference>
<name>A0A8T0FZW4_ARGBR</name>
<evidence type="ECO:0000313" key="2">
    <source>
        <dbReference type="EMBL" id="KAF8796571.1"/>
    </source>
</evidence>
<comment type="caution">
    <text evidence="2">The sequence shown here is derived from an EMBL/GenBank/DDBJ whole genome shotgun (WGS) entry which is preliminary data.</text>
</comment>
<protein>
    <submittedName>
        <fullName evidence="2">Uncharacterized protein</fullName>
    </submittedName>
</protein>